<dbReference type="EMBL" id="CP067134">
    <property type="protein sequence ID" value="WCR11030.1"/>
    <property type="molecule type" value="Genomic_DNA"/>
</dbReference>
<feature type="region of interest" description="Disordered" evidence="1">
    <location>
        <begin position="69"/>
        <end position="91"/>
    </location>
</feature>
<dbReference type="RefSeq" id="WP_272859117.1">
    <property type="nucleotide sequence ID" value="NZ_CP067134.1"/>
</dbReference>
<proteinExistence type="predicted"/>
<evidence type="ECO:0000256" key="1">
    <source>
        <dbReference type="SAM" id="MobiDB-lite"/>
    </source>
</evidence>
<protein>
    <submittedName>
        <fullName evidence="2">Uncharacterized protein</fullName>
    </submittedName>
</protein>
<evidence type="ECO:0000313" key="2">
    <source>
        <dbReference type="EMBL" id="WCR11030.1"/>
    </source>
</evidence>
<name>A0ABY7SVG9_9RHOB</name>
<organism evidence="2 3">
    <name type="scientific">Paracoccus stylophorae</name>
    <dbReference type="NCBI Taxonomy" id="659350"/>
    <lineage>
        <taxon>Bacteria</taxon>
        <taxon>Pseudomonadati</taxon>
        <taxon>Pseudomonadota</taxon>
        <taxon>Alphaproteobacteria</taxon>
        <taxon>Rhodobacterales</taxon>
        <taxon>Paracoccaceae</taxon>
        <taxon>Paracoccus</taxon>
    </lineage>
</organism>
<keyword evidence="3" id="KW-1185">Reference proteome</keyword>
<accession>A0ABY7SVG9</accession>
<dbReference type="Proteomes" id="UP001218412">
    <property type="component" value="Chromosome"/>
</dbReference>
<feature type="compositionally biased region" description="Basic residues" evidence="1">
    <location>
        <begin position="78"/>
        <end position="91"/>
    </location>
</feature>
<sequence length="91" mass="10043">MLKILRFLPHHCRKPPLAPAHEAPESAIVPLPRPGAGHGPEVVPFFAVDPTIRKIIYTANSMEHLNGVIANPSTPVAHSRKRKKGGRNFRE</sequence>
<reference evidence="2 3" key="1">
    <citation type="submission" date="2021-01" db="EMBL/GenBank/DDBJ databases">
        <title>Biogeographic distribution of Paracoccus.</title>
        <authorList>
            <person name="Hollensteiner J."/>
            <person name="Leineberger J."/>
            <person name="Brinkhoff T."/>
            <person name="Daniel R."/>
        </authorList>
    </citation>
    <scope>NUCLEOTIDE SEQUENCE [LARGE SCALE GENOMIC DNA]</scope>
    <source>
        <strain evidence="2 3">LMG25392</strain>
    </source>
</reference>
<gene>
    <name evidence="2" type="ORF">JHW45_01025</name>
</gene>
<evidence type="ECO:0000313" key="3">
    <source>
        <dbReference type="Proteomes" id="UP001218412"/>
    </source>
</evidence>